<dbReference type="Pfam" id="PF04464">
    <property type="entry name" value="Glyphos_transf"/>
    <property type="match status" value="1"/>
</dbReference>
<evidence type="ECO:0000313" key="8">
    <source>
        <dbReference type="Proteomes" id="UP000006294"/>
    </source>
</evidence>
<dbReference type="KEGG" id="axl:AXY_20290"/>
<dbReference type="GO" id="GO:0047355">
    <property type="term" value="F:CDP-glycerol glycerophosphotransferase activity"/>
    <property type="evidence" value="ECO:0007669"/>
    <property type="project" value="InterPro"/>
</dbReference>
<dbReference type="Proteomes" id="UP000006294">
    <property type="component" value="Chromosome"/>
</dbReference>
<dbReference type="InterPro" id="IPR043149">
    <property type="entry name" value="TagF_N"/>
</dbReference>
<dbReference type="SUPFAM" id="SSF53756">
    <property type="entry name" value="UDP-Glycosyltransferase/glycogen phosphorylase"/>
    <property type="match status" value="1"/>
</dbReference>
<dbReference type="PATRIC" id="fig|698758.3.peg.2033"/>
<dbReference type="HOGENOM" id="CLU_029598_0_1_9"/>
<keyword evidence="4 7" id="KW-0808">Transferase</keyword>
<evidence type="ECO:0000256" key="1">
    <source>
        <dbReference type="ARBA" id="ARBA00004202"/>
    </source>
</evidence>
<dbReference type="InterPro" id="IPR043148">
    <property type="entry name" value="TagF_C"/>
</dbReference>
<comment type="similarity">
    <text evidence="2">Belongs to the CDP-glycerol glycerophosphotransferase family.</text>
</comment>
<protein>
    <submittedName>
        <fullName evidence="7">CDP-glycerol--undecaprenyl-pyrophosphoryl-N-acetylglucosaminyl-N-acetylmannosamine glycerophosphotransferase</fullName>
        <ecNumber evidence="7">2.7.8.-</ecNumber>
    </submittedName>
</protein>
<evidence type="ECO:0000313" key="7">
    <source>
        <dbReference type="EMBL" id="BAM48161.1"/>
    </source>
</evidence>
<sequence>MAREFLISSYLFLFNIFFSLFKRYPTQNKTVLIASFGDNINHVRKKCLAETDHDIVILTTRSCRIDFADSDRESVLKFETIHLVQFIQSIYHLATAKVIFVDNYFGFLAVTEFNEGVKVIQLWHAAGAIKKFGLHDPTIKNRSPRAHKRFKAVYQRFTHVVIGSDHMGEIFKQAFDLSDNQLLKTGIPRTDFFFDEKRVNEAAQKVLSAYPQINNKKVILYAPTFRDAEIGKADLHLDIEMLSTKLKDTHVVLLRLHPVVRSGFSLEGFADFVIDASSYPNINELLTVTDYLISDYSSIPFEFALLNRPMIFYSYDIDDYVDERGFWVNYKENMPGPVALTTDEIVTCIVNDDFDLLKVKKFADEWNTYSTGQSAESLINAIYNK</sequence>
<dbReference type="EC" id="2.7.8.-" evidence="7"/>
<evidence type="ECO:0000256" key="5">
    <source>
        <dbReference type="ARBA" id="ARBA00022944"/>
    </source>
</evidence>
<evidence type="ECO:0000256" key="4">
    <source>
        <dbReference type="ARBA" id="ARBA00022679"/>
    </source>
</evidence>
<evidence type="ECO:0000256" key="6">
    <source>
        <dbReference type="ARBA" id="ARBA00023136"/>
    </source>
</evidence>
<accession>K0J5F6</accession>
<dbReference type="InterPro" id="IPR007554">
    <property type="entry name" value="Glycerophosphate_synth"/>
</dbReference>
<dbReference type="PANTHER" id="PTHR37316">
    <property type="entry name" value="TEICHOIC ACID GLYCEROL-PHOSPHATE PRIMASE"/>
    <property type="match status" value="1"/>
</dbReference>
<proteinExistence type="inferred from homology"/>
<evidence type="ECO:0000256" key="2">
    <source>
        <dbReference type="ARBA" id="ARBA00010488"/>
    </source>
</evidence>
<organism evidence="7 8">
    <name type="scientific">Amphibacillus xylanus (strain ATCC 51415 / DSM 6626 / JCM 7361 / LMG 17667 / NBRC 15112 / Ep01)</name>
    <dbReference type="NCBI Taxonomy" id="698758"/>
    <lineage>
        <taxon>Bacteria</taxon>
        <taxon>Bacillati</taxon>
        <taxon>Bacillota</taxon>
        <taxon>Bacilli</taxon>
        <taxon>Bacillales</taxon>
        <taxon>Bacillaceae</taxon>
        <taxon>Amphibacillus</taxon>
    </lineage>
</organism>
<keyword evidence="6" id="KW-0472">Membrane</keyword>
<keyword evidence="3" id="KW-1003">Cell membrane</keyword>
<dbReference type="InterPro" id="IPR051612">
    <property type="entry name" value="Teichoic_Acid_Biosynth"/>
</dbReference>
<dbReference type="PANTHER" id="PTHR37316:SF1">
    <property type="entry name" value="TEICHOIC ACID GLYCEROL-PHOSPHATE PRIMASE"/>
    <property type="match status" value="1"/>
</dbReference>
<comment type="subcellular location">
    <subcellularLocation>
        <location evidence="1">Cell membrane</location>
        <topology evidence="1">Peripheral membrane protein</topology>
    </subcellularLocation>
</comment>
<name>K0J5F6_AMPXN</name>
<dbReference type="AlphaFoldDB" id="K0J5F6"/>
<evidence type="ECO:0000256" key="3">
    <source>
        <dbReference type="ARBA" id="ARBA00022475"/>
    </source>
</evidence>
<dbReference type="GO" id="GO:0005886">
    <property type="term" value="C:plasma membrane"/>
    <property type="evidence" value="ECO:0007669"/>
    <property type="project" value="UniProtKB-SubCell"/>
</dbReference>
<gene>
    <name evidence="7" type="primary">tagB</name>
    <name evidence="7" type="ordered locus">AXY_20290</name>
</gene>
<dbReference type="eggNOG" id="COG1887">
    <property type="taxonomic scope" value="Bacteria"/>
</dbReference>
<dbReference type="STRING" id="698758.AXY_20290"/>
<keyword evidence="5" id="KW-0777">Teichoic acid biosynthesis</keyword>
<reference evidence="7 8" key="1">
    <citation type="submission" date="2011-01" db="EMBL/GenBank/DDBJ databases">
        <title>Whole genome sequence of Amphibacillus xylinus NBRC 15112.</title>
        <authorList>
            <person name="Nakazawa H."/>
            <person name="Katano Y."/>
            <person name="Nakamura S."/>
            <person name="Sasagawa M."/>
            <person name="Fukada J."/>
            <person name="Arai T."/>
            <person name="Sasakura N."/>
            <person name="Mochizuki D."/>
            <person name="Hosoyama A."/>
            <person name="Harada K."/>
            <person name="Horikawa H."/>
            <person name="Kato Y."/>
            <person name="Harada T."/>
            <person name="Sasaki K."/>
            <person name="Sekiguchi M."/>
            <person name="Hodoyama M."/>
            <person name="Nishiko R."/>
            <person name="Narita H."/>
            <person name="Hanamaki A."/>
            <person name="Hata C."/>
            <person name="Konno Y."/>
            <person name="Niimura Y."/>
            <person name="Yamazaki S."/>
            <person name="Fujita N."/>
        </authorList>
    </citation>
    <scope>NUCLEOTIDE SEQUENCE [LARGE SCALE GENOMIC DNA]</scope>
    <source>
        <strain evidence="8">ATCC 51415 / DSM 6626 / JCM 7361 / LMG 17667 / NBRC 15112 / Ep01</strain>
    </source>
</reference>
<keyword evidence="8" id="KW-1185">Reference proteome</keyword>
<dbReference type="Gene3D" id="3.40.50.11820">
    <property type="match status" value="1"/>
</dbReference>
<dbReference type="RefSeq" id="WP_015010747.1">
    <property type="nucleotide sequence ID" value="NC_018704.1"/>
</dbReference>
<dbReference type="OrthoDB" id="9811865at2"/>
<dbReference type="EMBL" id="AP012050">
    <property type="protein sequence ID" value="BAM48161.1"/>
    <property type="molecule type" value="Genomic_DNA"/>
</dbReference>
<dbReference type="Gene3D" id="3.40.50.12580">
    <property type="match status" value="1"/>
</dbReference>
<dbReference type="GO" id="GO:0019350">
    <property type="term" value="P:teichoic acid biosynthetic process"/>
    <property type="evidence" value="ECO:0007669"/>
    <property type="project" value="UniProtKB-KW"/>
</dbReference>